<dbReference type="STRING" id="1276220.STAIW_v1c08110"/>
<dbReference type="AlphaFoldDB" id="S5LUD9"/>
<name>S5LUD9_9MOLU</name>
<gene>
    <name evidence="1" type="ORF">STAIW_v1c08110</name>
</gene>
<dbReference type="KEGG" id="stai:STAIW_v1c08110"/>
<accession>S5LUD9</accession>
<reference evidence="1 2" key="1">
    <citation type="journal article" date="2013" name="Genome Biol. Evol.">
        <title>Comparison of metabolic capacities and inference of gene content evolution in mosquito-associated Spiroplasma diminutum and S. taiwanense.</title>
        <authorList>
            <person name="Lo W.S."/>
            <person name="Ku C."/>
            <person name="Chen L.L."/>
            <person name="Chang T.H."/>
            <person name="Kuo C.H."/>
        </authorList>
    </citation>
    <scope>NUCLEOTIDE SEQUENCE [LARGE SCALE GENOMIC DNA]</scope>
    <source>
        <strain evidence="1">CT-1</strain>
    </source>
</reference>
<keyword evidence="2" id="KW-1185">Reference proteome</keyword>
<evidence type="ECO:0000313" key="1">
    <source>
        <dbReference type="EMBL" id="AGR41399.1"/>
    </source>
</evidence>
<dbReference type="PATRIC" id="fig|1276220.3.peg.829"/>
<dbReference type="Proteomes" id="UP000014984">
    <property type="component" value="Chromosome"/>
</dbReference>
<protein>
    <submittedName>
        <fullName evidence="1">Uncharacterized protein</fullName>
    </submittedName>
</protein>
<proteinExistence type="predicted"/>
<dbReference type="EMBL" id="CP005074">
    <property type="protein sequence ID" value="AGR41399.1"/>
    <property type="molecule type" value="Genomic_DNA"/>
</dbReference>
<dbReference type="RefSeq" id="WP_020834538.1">
    <property type="nucleotide sequence ID" value="NC_021846.1"/>
</dbReference>
<evidence type="ECO:0000313" key="2">
    <source>
        <dbReference type="Proteomes" id="UP000014984"/>
    </source>
</evidence>
<dbReference type="HOGENOM" id="CLU_3066373_0_0_14"/>
<sequence length="53" mass="6123">MKEFLGEVAKLAYLNKTNGYNMDYVLNEYSFSSSSKALTGTQLKSFKDNWFKN</sequence>
<organism evidence="1 2">
    <name type="scientific">Spiroplasma taiwanense CT-1</name>
    <dbReference type="NCBI Taxonomy" id="1276220"/>
    <lineage>
        <taxon>Bacteria</taxon>
        <taxon>Bacillati</taxon>
        <taxon>Mycoplasmatota</taxon>
        <taxon>Mollicutes</taxon>
        <taxon>Entomoplasmatales</taxon>
        <taxon>Spiroplasmataceae</taxon>
        <taxon>Spiroplasma</taxon>
    </lineage>
</organism>